<accession>A0A6A7A7V0</accession>
<dbReference type="InterPro" id="IPR056632">
    <property type="entry name" value="DUF7730"/>
</dbReference>
<reference evidence="3" key="1">
    <citation type="journal article" date="2020" name="Stud. Mycol.">
        <title>101 Dothideomycetes genomes: a test case for predicting lifestyles and emergence of pathogens.</title>
        <authorList>
            <person name="Haridas S."/>
            <person name="Albert R."/>
            <person name="Binder M."/>
            <person name="Bloem J."/>
            <person name="Labutti K."/>
            <person name="Salamov A."/>
            <person name="Andreopoulos B."/>
            <person name="Baker S."/>
            <person name="Barry K."/>
            <person name="Bills G."/>
            <person name="Bluhm B."/>
            <person name="Cannon C."/>
            <person name="Castanera R."/>
            <person name="Culley D."/>
            <person name="Daum C."/>
            <person name="Ezra D."/>
            <person name="Gonzalez J."/>
            <person name="Henrissat B."/>
            <person name="Kuo A."/>
            <person name="Liang C."/>
            <person name="Lipzen A."/>
            <person name="Lutzoni F."/>
            <person name="Magnuson J."/>
            <person name="Mondo S."/>
            <person name="Nolan M."/>
            <person name="Ohm R."/>
            <person name="Pangilinan J."/>
            <person name="Park H.-J."/>
            <person name="Ramirez L."/>
            <person name="Alfaro M."/>
            <person name="Sun H."/>
            <person name="Tritt A."/>
            <person name="Yoshinaga Y."/>
            <person name="Zwiers L.-H."/>
            <person name="Turgeon B."/>
            <person name="Goodwin S."/>
            <person name="Spatafora J."/>
            <person name="Crous P."/>
            <person name="Grigoriev I."/>
        </authorList>
    </citation>
    <scope>NUCLEOTIDE SEQUENCE</scope>
    <source>
        <strain evidence="3">CBS 113818</strain>
    </source>
</reference>
<gene>
    <name evidence="3" type="ORF">CC86DRAFT_198624</name>
</gene>
<dbReference type="InterPro" id="IPR038883">
    <property type="entry name" value="AN11006-like"/>
</dbReference>
<feature type="region of interest" description="Disordered" evidence="1">
    <location>
        <begin position="282"/>
        <end position="308"/>
    </location>
</feature>
<name>A0A6A7A7V0_9PLEO</name>
<protein>
    <recommendedName>
        <fullName evidence="2">DUF7730 domain-containing protein</fullName>
    </recommendedName>
</protein>
<evidence type="ECO:0000259" key="2">
    <source>
        <dbReference type="Pfam" id="PF24864"/>
    </source>
</evidence>
<dbReference type="PANTHER" id="PTHR42085:SF1">
    <property type="entry name" value="F-BOX DOMAIN-CONTAINING PROTEIN"/>
    <property type="match status" value="1"/>
</dbReference>
<dbReference type="OrthoDB" id="3797964at2759"/>
<dbReference type="EMBL" id="MU006222">
    <property type="protein sequence ID" value="KAF2828819.1"/>
    <property type="molecule type" value="Genomic_DNA"/>
</dbReference>
<keyword evidence="4" id="KW-1185">Reference proteome</keyword>
<dbReference type="AlphaFoldDB" id="A0A6A7A7V0"/>
<evidence type="ECO:0000256" key="1">
    <source>
        <dbReference type="SAM" id="MobiDB-lite"/>
    </source>
</evidence>
<feature type="domain" description="DUF7730" evidence="2">
    <location>
        <begin position="16"/>
        <end position="195"/>
    </location>
</feature>
<evidence type="ECO:0000313" key="3">
    <source>
        <dbReference type="EMBL" id="KAF2828819.1"/>
    </source>
</evidence>
<evidence type="ECO:0000313" key="4">
    <source>
        <dbReference type="Proteomes" id="UP000799424"/>
    </source>
</evidence>
<dbReference type="Pfam" id="PF24864">
    <property type="entry name" value="DUF7730"/>
    <property type="match status" value="1"/>
</dbReference>
<dbReference type="Proteomes" id="UP000799424">
    <property type="component" value="Unassembled WGS sequence"/>
</dbReference>
<dbReference type="PANTHER" id="PTHR42085">
    <property type="entry name" value="F-BOX DOMAIN-CONTAINING PROTEIN"/>
    <property type="match status" value="1"/>
</dbReference>
<sequence>MAKCLQLIRLEQPSTYSPFMDIPTELRCQIYGYLLTAEGGATYAVVSTTELKYRAVLRKLRQDDSEPLERPRMRQIARDFGLVDQDQDCVETTHEGEGEYQPRFHVAILRVNRQVYEEAKDTIYERNTIMVAPNLSRQNEPLHYQFVDGIKLSAIRYLRLDLHENGGHGWPQSRSYGIWTTLLHLPSLRELKLVVHLCKKHSKRADGTWDLSTFCAKTIRNMVAALPKKVKLIGIEEPIAHGEDGGDDESRFASAQEVRELFCQFDRDRGVDAEIWETEMECMSPPVSPKAGGEDARVASSDELAVVS</sequence>
<organism evidence="3 4">
    <name type="scientific">Ophiobolus disseminans</name>
    <dbReference type="NCBI Taxonomy" id="1469910"/>
    <lineage>
        <taxon>Eukaryota</taxon>
        <taxon>Fungi</taxon>
        <taxon>Dikarya</taxon>
        <taxon>Ascomycota</taxon>
        <taxon>Pezizomycotina</taxon>
        <taxon>Dothideomycetes</taxon>
        <taxon>Pleosporomycetidae</taxon>
        <taxon>Pleosporales</taxon>
        <taxon>Pleosporineae</taxon>
        <taxon>Phaeosphaeriaceae</taxon>
        <taxon>Ophiobolus</taxon>
    </lineage>
</organism>
<proteinExistence type="predicted"/>